<keyword evidence="2" id="KW-1185">Reference proteome</keyword>
<dbReference type="RefSeq" id="WP_160554864.1">
    <property type="nucleotide sequence ID" value="NZ_CP047650.1"/>
</dbReference>
<reference evidence="1 2" key="1">
    <citation type="submission" date="2020-01" db="EMBL/GenBank/DDBJ databases">
        <title>Genome sequencing of strain KACC 21265.</title>
        <authorList>
            <person name="Heo J."/>
            <person name="Kim S.-J."/>
            <person name="Kim J.-S."/>
            <person name="Hong S.-B."/>
            <person name="Kwon S.-W."/>
        </authorList>
    </citation>
    <scope>NUCLEOTIDE SEQUENCE [LARGE SCALE GENOMIC DNA]</scope>
    <source>
        <strain evidence="1 2">KACC 21265</strain>
    </source>
</reference>
<dbReference type="Proteomes" id="UP000464787">
    <property type="component" value="Chromosome"/>
</dbReference>
<accession>A0A857JAM1</accession>
<dbReference type="AlphaFoldDB" id="A0A857JAM1"/>
<evidence type="ECO:0000313" key="1">
    <source>
        <dbReference type="EMBL" id="QHJ01055.1"/>
    </source>
</evidence>
<dbReference type="CDD" id="cd01301">
    <property type="entry name" value="rDP_like"/>
    <property type="match status" value="1"/>
</dbReference>
<dbReference type="GO" id="GO:0006508">
    <property type="term" value="P:proteolysis"/>
    <property type="evidence" value="ECO:0007669"/>
    <property type="project" value="InterPro"/>
</dbReference>
<dbReference type="PROSITE" id="PS51365">
    <property type="entry name" value="RENAL_DIPEPTIDASE_2"/>
    <property type="match status" value="1"/>
</dbReference>
<dbReference type="InterPro" id="IPR008257">
    <property type="entry name" value="Pept_M19"/>
</dbReference>
<dbReference type="GO" id="GO:0070573">
    <property type="term" value="F:metallodipeptidase activity"/>
    <property type="evidence" value="ECO:0007669"/>
    <property type="project" value="InterPro"/>
</dbReference>
<organism evidence="1 2">
    <name type="scientific">Xylophilus rhododendri</name>
    <dbReference type="NCBI Taxonomy" id="2697032"/>
    <lineage>
        <taxon>Bacteria</taxon>
        <taxon>Pseudomonadati</taxon>
        <taxon>Pseudomonadota</taxon>
        <taxon>Betaproteobacteria</taxon>
        <taxon>Burkholderiales</taxon>
        <taxon>Xylophilus</taxon>
    </lineage>
</organism>
<sequence length="392" mass="41304">MHLPSPFRIGLHVLLAVLAIGLAVFLALPRLVDARLNAVSGRPPFTVSPAAQSLQQGLWIADLHADTLLWPRDLLRTNDRGHVDLPRLQQGHVGLQVFSTVTKTPRGLNFQSNRADSDTITPLVMAEGWPVRTWGSLLERALYQSRQLHEAAADSQGALRIVSSRAELSALLQASAALPQRPTAALLSAEGLHVLEGRLENLDKLYQAGFRMAGITHFFDNELGGSAHGVAQAGLTPFGRAVVRGMEERHMLIDLAHASPAVIADVLAMARRPVLVSHTGVQATCPGPRNLSDAQLRAIAAGGGLIGIAYFPGAVCGTDASAIVRAIAHVAGLVGVNHVALGSDFDGAVQAPFDASGIGLITQGLMDAGFAEADITAIMGGNVQRFLLAQLP</sequence>
<name>A0A857JAM1_9BURK</name>
<gene>
    <name evidence="1" type="ORF">GT347_25550</name>
</gene>
<dbReference type="EMBL" id="CP047650">
    <property type="protein sequence ID" value="QHJ01055.1"/>
    <property type="molecule type" value="Genomic_DNA"/>
</dbReference>
<protein>
    <submittedName>
        <fullName evidence="1">Peptidase M19</fullName>
    </submittedName>
</protein>
<dbReference type="PANTHER" id="PTHR10443">
    <property type="entry name" value="MICROSOMAL DIPEPTIDASE"/>
    <property type="match status" value="1"/>
</dbReference>
<dbReference type="SUPFAM" id="SSF51556">
    <property type="entry name" value="Metallo-dependent hydrolases"/>
    <property type="match status" value="1"/>
</dbReference>
<dbReference type="Gene3D" id="3.20.20.140">
    <property type="entry name" value="Metal-dependent hydrolases"/>
    <property type="match status" value="1"/>
</dbReference>
<dbReference type="InterPro" id="IPR032466">
    <property type="entry name" value="Metal_Hydrolase"/>
</dbReference>
<proteinExistence type="predicted"/>
<evidence type="ECO:0000313" key="2">
    <source>
        <dbReference type="Proteomes" id="UP000464787"/>
    </source>
</evidence>
<dbReference type="Pfam" id="PF01244">
    <property type="entry name" value="Peptidase_M19"/>
    <property type="match status" value="1"/>
</dbReference>
<dbReference type="PANTHER" id="PTHR10443:SF12">
    <property type="entry name" value="DIPEPTIDASE"/>
    <property type="match status" value="1"/>
</dbReference>
<dbReference type="KEGG" id="xyk:GT347_25550"/>